<evidence type="ECO:0000313" key="2">
    <source>
        <dbReference type="Proteomes" id="UP000070549"/>
    </source>
</evidence>
<protein>
    <submittedName>
        <fullName evidence="1">Uncharacterized protein</fullName>
    </submittedName>
</protein>
<keyword evidence="2" id="KW-1185">Reference proteome</keyword>
<proteinExistence type="predicted"/>
<comment type="caution">
    <text evidence="1">The sequence shown here is derived from an EMBL/GenBank/DDBJ whole genome shotgun (WGS) entry which is preliminary data.</text>
</comment>
<name>A0A133VD21_9EURY</name>
<reference evidence="1 2" key="1">
    <citation type="journal article" date="2016" name="Sci. Rep.">
        <title>Metabolic traits of an uncultured archaeal lineage -MSBL1- from brine pools of the Red Sea.</title>
        <authorList>
            <person name="Mwirichia R."/>
            <person name="Alam I."/>
            <person name="Rashid M."/>
            <person name="Vinu M."/>
            <person name="Ba-Alawi W."/>
            <person name="Anthony Kamau A."/>
            <person name="Kamanda Ngugi D."/>
            <person name="Goker M."/>
            <person name="Klenk H.P."/>
            <person name="Bajic V."/>
            <person name="Stingl U."/>
        </authorList>
    </citation>
    <scope>NUCLEOTIDE SEQUENCE [LARGE SCALE GENOMIC DNA]</scope>
    <source>
        <strain evidence="1">SCGC-AAA382A03</strain>
    </source>
</reference>
<gene>
    <name evidence="1" type="ORF">AKJ49_02190</name>
</gene>
<accession>A0A133VD21</accession>
<dbReference type="AlphaFoldDB" id="A0A133VD21"/>
<sequence>KKEKKDEGFFSKWKATVFSGFSFHERYYDINPHAILQESEDNYEIRPEEIKSIKMKGGSWNPDYNHNSSNEMEIKWTGGKNKFKFDQITPKKVKKAFNPLLKEKIN</sequence>
<evidence type="ECO:0000313" key="1">
    <source>
        <dbReference type="EMBL" id="KXB04342.1"/>
    </source>
</evidence>
<organism evidence="1 2">
    <name type="scientific">candidate division MSBL1 archaeon SCGC-AAA382A03</name>
    <dbReference type="NCBI Taxonomy" id="1698278"/>
    <lineage>
        <taxon>Archaea</taxon>
        <taxon>Methanobacteriati</taxon>
        <taxon>Methanobacteriota</taxon>
        <taxon>candidate division MSBL1</taxon>
    </lineage>
</organism>
<feature type="non-terminal residue" evidence="1">
    <location>
        <position position="1"/>
    </location>
</feature>
<dbReference type="Proteomes" id="UP000070549">
    <property type="component" value="Unassembled WGS sequence"/>
</dbReference>
<dbReference type="EMBL" id="LHYC01000072">
    <property type="protein sequence ID" value="KXB04342.1"/>
    <property type="molecule type" value="Genomic_DNA"/>
</dbReference>